<sequence>MTKTAWVEQWLDEAAEDLLAGHPVKIDGATAVEPLDFYMALLLAFDAKREADNHFQADREALLLGAVLNSRGDPADGHLFAVMGGRAEVLAIAAGLCEPHADRAYTKHLVDEEDERGWIEYQRRKDAA</sequence>
<dbReference type="EMBL" id="CP145723">
    <property type="protein sequence ID" value="WWM68560.1"/>
    <property type="molecule type" value="Genomic_DNA"/>
</dbReference>
<protein>
    <submittedName>
        <fullName evidence="1">Uncharacterized protein</fullName>
    </submittedName>
</protein>
<dbReference type="Proteomes" id="UP001372714">
    <property type="component" value="Chromosome"/>
</dbReference>
<evidence type="ECO:0000313" key="2">
    <source>
        <dbReference type="Proteomes" id="UP001372714"/>
    </source>
</evidence>
<keyword evidence="2" id="KW-1185">Reference proteome</keyword>
<gene>
    <name evidence="1" type="ORF">V6W80_09925</name>
</gene>
<evidence type="ECO:0000313" key="1">
    <source>
        <dbReference type="EMBL" id="WWM68560.1"/>
    </source>
</evidence>
<organism evidence="1 2">
    <name type="scientific">Pseudomonas benzopyrenica</name>
    <dbReference type="NCBI Taxonomy" id="2993566"/>
    <lineage>
        <taxon>Bacteria</taxon>
        <taxon>Pseudomonadati</taxon>
        <taxon>Pseudomonadota</taxon>
        <taxon>Gammaproteobacteria</taxon>
        <taxon>Pseudomonadales</taxon>
        <taxon>Pseudomonadaceae</taxon>
        <taxon>Pseudomonas</taxon>
    </lineage>
</organism>
<reference evidence="1 2" key="1">
    <citation type="submission" date="2024-02" db="EMBL/GenBank/DDBJ databases">
        <title>The whole genome sequence of Pseudomonas benzopyrenica MLY92.</title>
        <authorList>
            <person name="Liu Y."/>
        </authorList>
    </citation>
    <scope>NUCLEOTIDE SEQUENCE [LARGE SCALE GENOMIC DNA]</scope>
    <source>
        <strain evidence="1 2">MLY92</strain>
    </source>
</reference>
<name>A0ABZ2FV70_9PSED</name>
<accession>A0ABZ2FV70</accession>
<dbReference type="RefSeq" id="WP_338546834.1">
    <property type="nucleotide sequence ID" value="NZ_CP145723.1"/>
</dbReference>
<proteinExistence type="predicted"/>